<protein>
    <submittedName>
        <fullName evidence="1">Uncharacterized protein</fullName>
    </submittedName>
</protein>
<evidence type="ECO:0000313" key="2">
    <source>
        <dbReference type="Proteomes" id="UP000182783"/>
    </source>
</evidence>
<sequence length="39" mass="4016">MKRILASLLVVASFALVLVVPVHSGTSHGIVIFSDSHGG</sequence>
<dbReference type="Proteomes" id="UP000182783">
    <property type="component" value="Unassembled WGS sequence"/>
</dbReference>
<reference evidence="1 2" key="1">
    <citation type="submission" date="2016-10" db="EMBL/GenBank/DDBJ databases">
        <authorList>
            <person name="de Groot N.N."/>
        </authorList>
    </citation>
    <scope>NUCLEOTIDE SEQUENCE [LARGE SCALE GENOMIC DNA]</scope>
    <source>
        <strain evidence="1 2">CGMCC 1.10239</strain>
    </source>
</reference>
<evidence type="ECO:0000313" key="1">
    <source>
        <dbReference type="EMBL" id="SDM82444.1"/>
    </source>
</evidence>
<name>A0A1G9WD00_9BACL</name>
<organism evidence="1 2">
    <name type="scientific">Paenibacillus jilunlii</name>
    <dbReference type="NCBI Taxonomy" id="682956"/>
    <lineage>
        <taxon>Bacteria</taxon>
        <taxon>Bacillati</taxon>
        <taxon>Bacillota</taxon>
        <taxon>Bacilli</taxon>
        <taxon>Bacillales</taxon>
        <taxon>Paenibacillaceae</taxon>
        <taxon>Paenibacillus</taxon>
    </lineage>
</organism>
<dbReference type="EMBL" id="FNGM01000019">
    <property type="protein sequence ID" value="SDM82444.1"/>
    <property type="molecule type" value="Genomic_DNA"/>
</dbReference>
<dbReference type="AlphaFoldDB" id="A0A1G9WD00"/>
<gene>
    <name evidence="1" type="ORF">SAMN05216191_11925</name>
</gene>
<accession>A0A1G9WD00</accession>
<proteinExistence type="predicted"/>